<gene>
    <name evidence="1" type="ORF">H6G83_08660</name>
</gene>
<comment type="caution">
    <text evidence="1">The sequence shown here is derived from an EMBL/GenBank/DDBJ whole genome shotgun (WGS) entry which is preliminary data.</text>
</comment>
<sequence length="214" mass="24800">MMTPIQGVTATQINSHQFEPYAQEDADTTAEFSFQTIADVTKTILRHAFWLAEQKHNLSLKEYKKLLLNYGWQGEEKKYLKIAATFGKFEPQDFAHVEPRTIYQLAERNKQYQKVIDKLLDFSVINQETVRTLIQKQRTPRAARPKKPSIWRRLKNGGRYCQIPPIHEASEQTGTTLQKMMDEEGLTAQQIVAEAIALRQAYKEGQLVFAEQRN</sequence>
<protein>
    <submittedName>
        <fullName evidence="1">Uncharacterized protein</fullName>
    </submittedName>
</protein>
<keyword evidence="2" id="KW-1185">Reference proteome</keyword>
<dbReference type="RefSeq" id="WP_190469971.1">
    <property type="nucleotide sequence ID" value="NZ_JACJSG010000009.1"/>
</dbReference>
<accession>A0ABR8D0M8</accession>
<name>A0ABR8D0M8_9NOST</name>
<proteinExistence type="predicted"/>
<reference evidence="1 2" key="1">
    <citation type="journal article" date="2020" name="ISME J.">
        <title>Comparative genomics reveals insights into cyanobacterial evolution and habitat adaptation.</title>
        <authorList>
            <person name="Chen M.Y."/>
            <person name="Teng W.K."/>
            <person name="Zhao L."/>
            <person name="Hu C.X."/>
            <person name="Zhou Y.K."/>
            <person name="Han B.P."/>
            <person name="Song L.R."/>
            <person name="Shu W.S."/>
        </authorList>
    </citation>
    <scope>NUCLEOTIDE SEQUENCE [LARGE SCALE GENOMIC DNA]</scope>
    <source>
        <strain evidence="1 2">FACHB-119</strain>
    </source>
</reference>
<dbReference type="Proteomes" id="UP000661112">
    <property type="component" value="Unassembled WGS sequence"/>
</dbReference>
<dbReference type="EMBL" id="JACJSG010000009">
    <property type="protein sequence ID" value="MBD2500685.1"/>
    <property type="molecule type" value="Genomic_DNA"/>
</dbReference>
<evidence type="ECO:0000313" key="2">
    <source>
        <dbReference type="Proteomes" id="UP000661112"/>
    </source>
</evidence>
<evidence type="ECO:0000313" key="1">
    <source>
        <dbReference type="EMBL" id="MBD2500685.1"/>
    </source>
</evidence>
<organism evidence="1 2">
    <name type="scientific">Anabaena azotica FACHB-119</name>
    <dbReference type="NCBI Taxonomy" id="947527"/>
    <lineage>
        <taxon>Bacteria</taxon>
        <taxon>Bacillati</taxon>
        <taxon>Cyanobacteriota</taxon>
        <taxon>Cyanophyceae</taxon>
        <taxon>Nostocales</taxon>
        <taxon>Nostocaceae</taxon>
        <taxon>Anabaena</taxon>
        <taxon>Anabaena azotica</taxon>
    </lineage>
</organism>